<gene>
    <name evidence="1" type="ORF">NSMM_240051</name>
</gene>
<evidence type="ECO:0000313" key="2">
    <source>
        <dbReference type="Proteomes" id="UP000198729"/>
    </source>
</evidence>
<evidence type="ECO:0000313" key="1">
    <source>
        <dbReference type="EMBL" id="SCZ84667.1"/>
    </source>
</evidence>
<name>A0A1G5SCF7_9PROT</name>
<dbReference type="AlphaFoldDB" id="A0A1G5SCF7"/>
<reference evidence="1 2" key="1">
    <citation type="submission" date="2016-10" db="EMBL/GenBank/DDBJ databases">
        <authorList>
            <person name="de Groot N.N."/>
        </authorList>
    </citation>
    <scope>NUCLEOTIDE SEQUENCE [LARGE SCALE GENOMIC DNA]</scope>
    <source>
        <strain evidence="1">1</strain>
    </source>
</reference>
<accession>A0A1G5SCF7</accession>
<keyword evidence="2" id="KW-1185">Reference proteome</keyword>
<sequence>MVKIDVYFPGGIGLPQDVLYAKAIILTIALCRK</sequence>
<organism evidence="1 2">
    <name type="scientific">Nitrosomonas mobilis</name>
    <dbReference type="NCBI Taxonomy" id="51642"/>
    <lineage>
        <taxon>Bacteria</taxon>
        <taxon>Pseudomonadati</taxon>
        <taxon>Pseudomonadota</taxon>
        <taxon>Betaproteobacteria</taxon>
        <taxon>Nitrosomonadales</taxon>
        <taxon>Nitrosomonadaceae</taxon>
        <taxon>Nitrosomonas</taxon>
    </lineage>
</organism>
<proteinExistence type="predicted"/>
<dbReference type="STRING" id="51642.NSMM_240051"/>
<protein>
    <submittedName>
        <fullName evidence="1">Uncharacterized protein</fullName>
    </submittedName>
</protein>
<dbReference type="Proteomes" id="UP000198729">
    <property type="component" value="Unassembled WGS sequence"/>
</dbReference>
<dbReference type="EMBL" id="FMWO01000030">
    <property type="protein sequence ID" value="SCZ84667.1"/>
    <property type="molecule type" value="Genomic_DNA"/>
</dbReference>